<protein>
    <submittedName>
        <fullName evidence="1">Uncharacterized protein</fullName>
    </submittedName>
</protein>
<reference evidence="1" key="1">
    <citation type="journal article" date="2015" name="Nature">
        <title>Complex archaea that bridge the gap between prokaryotes and eukaryotes.</title>
        <authorList>
            <person name="Spang A."/>
            <person name="Saw J.H."/>
            <person name="Jorgensen S.L."/>
            <person name="Zaremba-Niedzwiedzka K."/>
            <person name="Martijn J."/>
            <person name="Lind A.E."/>
            <person name="van Eijk R."/>
            <person name="Schleper C."/>
            <person name="Guy L."/>
            <person name="Ettema T.J."/>
        </authorList>
    </citation>
    <scope>NUCLEOTIDE SEQUENCE</scope>
</reference>
<name>A0A0F9BT87_9ZZZZ</name>
<evidence type="ECO:0000313" key="1">
    <source>
        <dbReference type="EMBL" id="KKL17092.1"/>
    </source>
</evidence>
<gene>
    <name evidence="1" type="ORF">LCGC14_2488990</name>
</gene>
<dbReference type="EMBL" id="LAZR01039403">
    <property type="protein sequence ID" value="KKL17092.1"/>
    <property type="molecule type" value="Genomic_DNA"/>
</dbReference>
<organism evidence="1">
    <name type="scientific">marine sediment metagenome</name>
    <dbReference type="NCBI Taxonomy" id="412755"/>
    <lineage>
        <taxon>unclassified sequences</taxon>
        <taxon>metagenomes</taxon>
        <taxon>ecological metagenomes</taxon>
    </lineage>
</organism>
<dbReference type="AlphaFoldDB" id="A0A0F9BT87"/>
<proteinExistence type="predicted"/>
<comment type="caution">
    <text evidence="1">The sequence shown here is derived from an EMBL/GenBank/DDBJ whole genome shotgun (WGS) entry which is preliminary data.</text>
</comment>
<feature type="non-terminal residue" evidence="1">
    <location>
        <position position="1"/>
    </location>
</feature>
<sequence length="95" mass="10644">LMPFALPVNPEAVLKVLEGQGVAPRYANLEQARRIAWRIIKDWVEAQLALIATEMVTLEQVFLPYLKVNQGQTLYDYLLESGRFKALQAGDSGTP</sequence>
<accession>A0A0F9BT87</accession>